<dbReference type="Gene3D" id="3.30.420.10">
    <property type="entry name" value="Ribonuclease H-like superfamily/Ribonuclease H"/>
    <property type="match status" value="1"/>
</dbReference>
<dbReference type="EMBL" id="PYWC01000001">
    <property type="protein sequence ID" value="PWW80705.1"/>
    <property type="molecule type" value="Genomic_DNA"/>
</dbReference>
<keyword evidence="2" id="KW-1185">Reference proteome</keyword>
<sequence length="269" mass="31074">MPESAEAPIGKVPIAEAAIAEALIALRRQITLSLRSKIRSLHTIALWPFRHIAKSVDLPLSTVFSICTWSGTPYEIRTGRPPSLSPEHKRLLLAHATLLAENRRKSLYTITEELDIHVYERILHRFFADSGYYHRIARVKPYLTPKQKIACLLFPNTYIDWAVGDWVKVIWTNECTFNMGGFSSNTWVTRTVSEEYFEDCILLTFCKLQTIMVWSGICSGIKGPMVIWDNDQWGKSVTRAKYCEHIITPYLYPFWCQLSLESFDYVYLQ</sequence>
<dbReference type="OrthoDB" id="4349822at2759"/>
<name>A0A317T270_9PEZI</name>
<dbReference type="AlphaFoldDB" id="A0A317T270"/>
<dbReference type="GO" id="GO:0003676">
    <property type="term" value="F:nucleic acid binding"/>
    <property type="evidence" value="ECO:0007669"/>
    <property type="project" value="InterPro"/>
</dbReference>
<evidence type="ECO:0008006" key="3">
    <source>
        <dbReference type="Google" id="ProtNLM"/>
    </source>
</evidence>
<dbReference type="Proteomes" id="UP000246991">
    <property type="component" value="Unassembled WGS sequence"/>
</dbReference>
<comment type="caution">
    <text evidence="1">The sequence shown here is derived from an EMBL/GenBank/DDBJ whole genome shotgun (WGS) entry which is preliminary data.</text>
</comment>
<dbReference type="STRING" id="42249.A0A317T270"/>
<proteinExistence type="predicted"/>
<gene>
    <name evidence="1" type="ORF">C7212DRAFT_274038</name>
</gene>
<evidence type="ECO:0000313" key="2">
    <source>
        <dbReference type="Proteomes" id="UP000246991"/>
    </source>
</evidence>
<dbReference type="InterPro" id="IPR036397">
    <property type="entry name" value="RNaseH_sf"/>
</dbReference>
<protein>
    <recommendedName>
        <fullName evidence="3">Transposase Tc1-like domain-containing protein</fullName>
    </recommendedName>
</protein>
<organism evidence="1 2">
    <name type="scientific">Tuber magnatum</name>
    <name type="common">white Piedmont truffle</name>
    <dbReference type="NCBI Taxonomy" id="42249"/>
    <lineage>
        <taxon>Eukaryota</taxon>
        <taxon>Fungi</taxon>
        <taxon>Dikarya</taxon>
        <taxon>Ascomycota</taxon>
        <taxon>Pezizomycotina</taxon>
        <taxon>Pezizomycetes</taxon>
        <taxon>Pezizales</taxon>
        <taxon>Tuberaceae</taxon>
        <taxon>Tuber</taxon>
    </lineage>
</organism>
<reference evidence="1 2" key="1">
    <citation type="submission" date="2018-03" db="EMBL/GenBank/DDBJ databases">
        <title>Genomes of Pezizomycetes fungi and the evolution of truffles.</title>
        <authorList>
            <person name="Murat C."/>
            <person name="Payen T."/>
            <person name="Noel B."/>
            <person name="Kuo A."/>
            <person name="Martin F.M."/>
        </authorList>
    </citation>
    <scope>NUCLEOTIDE SEQUENCE [LARGE SCALE GENOMIC DNA]</scope>
    <source>
        <strain evidence="1">091103-1</strain>
    </source>
</reference>
<accession>A0A317T270</accession>
<evidence type="ECO:0000313" key="1">
    <source>
        <dbReference type="EMBL" id="PWW80705.1"/>
    </source>
</evidence>